<organism evidence="5 6">
    <name type="scientific">Paenibacillus agaridevorans</name>
    <dbReference type="NCBI Taxonomy" id="171404"/>
    <lineage>
        <taxon>Bacteria</taxon>
        <taxon>Bacillati</taxon>
        <taxon>Bacillota</taxon>
        <taxon>Bacilli</taxon>
        <taxon>Bacillales</taxon>
        <taxon>Paenibacillaceae</taxon>
        <taxon>Paenibacillus</taxon>
    </lineage>
</organism>
<dbReference type="PROSITE" id="PS01124">
    <property type="entry name" value="HTH_ARAC_FAMILY_2"/>
    <property type="match status" value="1"/>
</dbReference>
<feature type="domain" description="HTH araC/xylS-type" evidence="4">
    <location>
        <begin position="183"/>
        <end position="281"/>
    </location>
</feature>
<dbReference type="Pfam" id="PF02311">
    <property type="entry name" value="AraC_binding"/>
    <property type="match status" value="1"/>
</dbReference>
<proteinExistence type="predicted"/>
<dbReference type="Gene3D" id="1.10.10.60">
    <property type="entry name" value="Homeodomain-like"/>
    <property type="match status" value="2"/>
</dbReference>
<dbReference type="GO" id="GO:0043565">
    <property type="term" value="F:sequence-specific DNA binding"/>
    <property type="evidence" value="ECO:0007669"/>
    <property type="project" value="InterPro"/>
</dbReference>
<keyword evidence="6" id="KW-1185">Reference proteome</keyword>
<dbReference type="SMART" id="SM00342">
    <property type="entry name" value="HTH_ARAC"/>
    <property type="match status" value="1"/>
</dbReference>
<evidence type="ECO:0000259" key="4">
    <source>
        <dbReference type="PROSITE" id="PS01124"/>
    </source>
</evidence>
<dbReference type="PRINTS" id="PR00032">
    <property type="entry name" value="HTHARAC"/>
</dbReference>
<dbReference type="PROSITE" id="PS00041">
    <property type="entry name" value="HTH_ARAC_FAMILY_1"/>
    <property type="match status" value="1"/>
</dbReference>
<name>A0A2R5F122_9BACL</name>
<dbReference type="InterPro" id="IPR018062">
    <property type="entry name" value="HTH_AraC-typ_CS"/>
</dbReference>
<dbReference type="Proteomes" id="UP000245202">
    <property type="component" value="Unassembled WGS sequence"/>
</dbReference>
<dbReference type="InterPro" id="IPR009057">
    <property type="entry name" value="Homeodomain-like_sf"/>
</dbReference>
<sequence length="288" mass="33529">MRDDRAPERLLGSQFLEKNESYRIFKQDVNGRIHTHWHDFFELGYILSGKGVHMVNGEPFPLGRGMVFLLTTADFHEIVPDEGETIHLYNMIFKDSWVMPELAEKMFEREAPHVYTLYDEDAERMRREFSGIWEESREERFGKEWLVRGSLERVLILLTRRCLPAAGISTARDSASDRHPSIRKALVYLQHHFREQVTLGSIAAYAGLSANYFSECFHKQTGISFQEYVSEKRLLFASALLGSTRLAITEICYASGFNTIPHFEKSFKRKYGLSPRDYRKRIGSERKT</sequence>
<comment type="caution">
    <text evidence="5">The sequence shown here is derived from an EMBL/GenBank/DDBJ whole genome shotgun (WGS) entry which is preliminary data.</text>
</comment>
<dbReference type="InterPro" id="IPR020449">
    <property type="entry name" value="Tscrpt_reg_AraC-type_HTH"/>
</dbReference>
<accession>A0A2R5F122</accession>
<dbReference type="InterPro" id="IPR014710">
    <property type="entry name" value="RmlC-like_jellyroll"/>
</dbReference>
<dbReference type="InterPro" id="IPR003313">
    <property type="entry name" value="AraC-bd"/>
</dbReference>
<evidence type="ECO:0000256" key="2">
    <source>
        <dbReference type="ARBA" id="ARBA00023125"/>
    </source>
</evidence>
<keyword evidence="2" id="KW-0238">DNA-binding</keyword>
<dbReference type="Pfam" id="PF12833">
    <property type="entry name" value="HTH_18"/>
    <property type="match status" value="1"/>
</dbReference>
<dbReference type="SUPFAM" id="SSF46689">
    <property type="entry name" value="Homeodomain-like"/>
    <property type="match status" value="2"/>
</dbReference>
<evidence type="ECO:0000313" key="6">
    <source>
        <dbReference type="Proteomes" id="UP000245202"/>
    </source>
</evidence>
<keyword evidence="3" id="KW-0804">Transcription</keyword>
<evidence type="ECO:0000313" key="5">
    <source>
        <dbReference type="EMBL" id="GBG11118.1"/>
    </source>
</evidence>
<dbReference type="InterPro" id="IPR018060">
    <property type="entry name" value="HTH_AraC"/>
</dbReference>
<dbReference type="PANTHER" id="PTHR43280:SF2">
    <property type="entry name" value="HTH-TYPE TRANSCRIPTIONAL REGULATOR EXSA"/>
    <property type="match status" value="1"/>
</dbReference>
<evidence type="ECO:0000256" key="1">
    <source>
        <dbReference type="ARBA" id="ARBA00023015"/>
    </source>
</evidence>
<keyword evidence="1" id="KW-0805">Transcription regulation</keyword>
<evidence type="ECO:0000256" key="3">
    <source>
        <dbReference type="ARBA" id="ARBA00023163"/>
    </source>
</evidence>
<dbReference type="PANTHER" id="PTHR43280">
    <property type="entry name" value="ARAC-FAMILY TRANSCRIPTIONAL REGULATOR"/>
    <property type="match status" value="1"/>
</dbReference>
<dbReference type="RefSeq" id="WP_087569108.1">
    <property type="nucleotide sequence ID" value="NZ_BDQX01000383.1"/>
</dbReference>
<dbReference type="Gene3D" id="2.60.120.10">
    <property type="entry name" value="Jelly Rolls"/>
    <property type="match status" value="1"/>
</dbReference>
<gene>
    <name evidence="5" type="ORF">PAT3040_05904</name>
</gene>
<dbReference type="GO" id="GO:0003700">
    <property type="term" value="F:DNA-binding transcription factor activity"/>
    <property type="evidence" value="ECO:0007669"/>
    <property type="project" value="InterPro"/>
</dbReference>
<protein>
    <submittedName>
        <fullName evidence="5">AraC family transcriptional regulator</fullName>
    </submittedName>
</protein>
<dbReference type="InterPro" id="IPR037923">
    <property type="entry name" value="HTH-like"/>
</dbReference>
<reference evidence="5 6" key="1">
    <citation type="submission" date="2017-08" db="EMBL/GenBank/DDBJ databases">
        <title>Substantial Increase in Enzyme Production by Combined Drug-Resistance Mutations in Paenibacillus agaridevorans.</title>
        <authorList>
            <person name="Tanaka Y."/>
            <person name="Funane K."/>
            <person name="Hosaka T."/>
            <person name="Shiwa Y."/>
            <person name="Fujita N."/>
            <person name="Miyazaki T."/>
            <person name="Yoshikawa H."/>
            <person name="Murakami K."/>
            <person name="Kasahara K."/>
            <person name="Inaoka T."/>
            <person name="Hiraga Y."/>
            <person name="Ochi K."/>
        </authorList>
    </citation>
    <scope>NUCLEOTIDE SEQUENCE [LARGE SCALE GENOMIC DNA]</scope>
    <source>
        <strain evidence="5 6">T-3040</strain>
    </source>
</reference>
<dbReference type="SUPFAM" id="SSF51215">
    <property type="entry name" value="Regulatory protein AraC"/>
    <property type="match status" value="1"/>
</dbReference>
<dbReference type="AlphaFoldDB" id="A0A2R5F122"/>
<dbReference type="EMBL" id="BDQX01000383">
    <property type="protein sequence ID" value="GBG11118.1"/>
    <property type="molecule type" value="Genomic_DNA"/>
</dbReference>